<keyword evidence="4" id="KW-1185">Reference proteome</keyword>
<dbReference type="STRING" id="1423719.FC66_GL001153"/>
<dbReference type="InterPro" id="IPR000089">
    <property type="entry name" value="Biotin_lipoyl"/>
</dbReference>
<protein>
    <recommendedName>
        <fullName evidence="2">Lipoyl-binding domain-containing protein</fullName>
    </recommendedName>
</protein>
<dbReference type="Gene3D" id="2.40.50.100">
    <property type="match status" value="1"/>
</dbReference>
<evidence type="ECO:0000256" key="1">
    <source>
        <dbReference type="ARBA" id="ARBA00023267"/>
    </source>
</evidence>
<gene>
    <name evidence="3" type="ORF">FC66_GL001153</name>
</gene>
<evidence type="ECO:0000259" key="2">
    <source>
        <dbReference type="PROSITE" id="PS50968"/>
    </source>
</evidence>
<keyword evidence="1" id="KW-0092">Biotin</keyword>
<dbReference type="AlphaFoldDB" id="A0A0R1HGQ9"/>
<evidence type="ECO:0000313" key="3">
    <source>
        <dbReference type="EMBL" id="KRK45694.1"/>
    </source>
</evidence>
<feature type="domain" description="Lipoyl-binding" evidence="2">
    <location>
        <begin position="55"/>
        <end position="125"/>
    </location>
</feature>
<reference evidence="3 4" key="1">
    <citation type="journal article" date="2015" name="Genome Announc.">
        <title>Expanding the biotechnology potential of lactobacilli through comparative genomics of 213 strains and associated genera.</title>
        <authorList>
            <person name="Sun Z."/>
            <person name="Harris H.M."/>
            <person name="McCann A."/>
            <person name="Guo C."/>
            <person name="Argimon S."/>
            <person name="Zhang W."/>
            <person name="Yang X."/>
            <person name="Jeffery I.B."/>
            <person name="Cooney J.C."/>
            <person name="Kagawa T.F."/>
            <person name="Liu W."/>
            <person name="Song Y."/>
            <person name="Salvetti E."/>
            <person name="Wrobel A."/>
            <person name="Rasinkangas P."/>
            <person name="Parkhill J."/>
            <person name="Rea M.C."/>
            <person name="O'Sullivan O."/>
            <person name="Ritari J."/>
            <person name="Douillard F.P."/>
            <person name="Paul Ross R."/>
            <person name="Yang R."/>
            <person name="Briner A.E."/>
            <person name="Felis G.E."/>
            <person name="de Vos W.M."/>
            <person name="Barrangou R."/>
            <person name="Klaenhammer T.R."/>
            <person name="Caufield P.W."/>
            <person name="Cui Y."/>
            <person name="Zhang H."/>
            <person name="O'Toole P.W."/>
        </authorList>
    </citation>
    <scope>NUCLEOTIDE SEQUENCE [LARGE SCALE GENOMIC DNA]</scope>
    <source>
        <strain evidence="3 4">DSM 15638</strain>
    </source>
</reference>
<dbReference type="EMBL" id="AZDI01000005">
    <property type="protein sequence ID" value="KRK45694.1"/>
    <property type="molecule type" value="Genomic_DNA"/>
</dbReference>
<evidence type="ECO:0000313" key="4">
    <source>
        <dbReference type="Proteomes" id="UP000051450"/>
    </source>
</evidence>
<dbReference type="PANTHER" id="PTHR45266">
    <property type="entry name" value="OXALOACETATE DECARBOXYLASE ALPHA CHAIN"/>
    <property type="match status" value="1"/>
</dbReference>
<dbReference type="InterPro" id="IPR011053">
    <property type="entry name" value="Single_hybrid_motif"/>
</dbReference>
<dbReference type="CDD" id="cd06850">
    <property type="entry name" value="biotinyl_domain"/>
    <property type="match status" value="1"/>
</dbReference>
<dbReference type="InterPro" id="IPR050709">
    <property type="entry name" value="Biotin_Carboxyl_Carrier/Decarb"/>
</dbReference>
<dbReference type="RefSeq" id="WP_057974213.1">
    <property type="nucleotide sequence ID" value="NZ_AZDI01000005.1"/>
</dbReference>
<dbReference type="PROSITE" id="PS50968">
    <property type="entry name" value="BIOTINYL_LIPOYL"/>
    <property type="match status" value="1"/>
</dbReference>
<dbReference type="SUPFAM" id="SSF51230">
    <property type="entry name" value="Single hybrid motif"/>
    <property type="match status" value="1"/>
</dbReference>
<organism evidence="3 4">
    <name type="scientific">Dellaglioa algida DSM 15638</name>
    <dbReference type="NCBI Taxonomy" id="1423719"/>
    <lineage>
        <taxon>Bacteria</taxon>
        <taxon>Bacillati</taxon>
        <taxon>Bacillota</taxon>
        <taxon>Bacilli</taxon>
        <taxon>Lactobacillales</taxon>
        <taxon>Lactobacillaceae</taxon>
        <taxon>Dellaglioa</taxon>
    </lineage>
</organism>
<dbReference type="OrthoDB" id="9811735at2"/>
<dbReference type="PANTHER" id="PTHR45266:SF3">
    <property type="entry name" value="OXALOACETATE DECARBOXYLASE ALPHA CHAIN"/>
    <property type="match status" value="1"/>
</dbReference>
<sequence>MKFNEISQLLDKIATMPFSHVEIKDGDIEIVVDQGQKNEEIVASTTEQSNVDEAIFVVKSPLVGLIHFDQSGAVGTQIIKKQVIAQIESMKLYNDIQSPVTGTVLEQLVDDGELVEFDQELFKIRIDG</sequence>
<dbReference type="Proteomes" id="UP000051450">
    <property type="component" value="Unassembled WGS sequence"/>
</dbReference>
<accession>A0A0R1HGQ9</accession>
<comment type="caution">
    <text evidence="3">The sequence shown here is derived from an EMBL/GenBank/DDBJ whole genome shotgun (WGS) entry which is preliminary data.</text>
</comment>
<name>A0A0R1HGQ9_9LACO</name>
<proteinExistence type="predicted"/>
<dbReference type="Pfam" id="PF00364">
    <property type="entry name" value="Biotin_lipoyl"/>
    <property type="match status" value="1"/>
</dbReference>
<dbReference type="PATRIC" id="fig|1423719.4.peg.1174"/>
<dbReference type="GeneID" id="83548858"/>